<dbReference type="PIRSF" id="PIRSF000676">
    <property type="entry name" value="Homoser_kin"/>
    <property type="match status" value="1"/>
</dbReference>
<evidence type="ECO:0000259" key="10">
    <source>
        <dbReference type="Pfam" id="PF08544"/>
    </source>
</evidence>
<accession>A0A1M5KL96</accession>
<dbReference type="Gene3D" id="3.30.70.890">
    <property type="entry name" value="GHMP kinase, C-terminal domain"/>
    <property type="match status" value="1"/>
</dbReference>
<proteinExistence type="inferred from homology"/>
<evidence type="ECO:0000256" key="3">
    <source>
        <dbReference type="ARBA" id="ARBA00022697"/>
    </source>
</evidence>
<keyword evidence="2 7" id="KW-0808">Transferase</keyword>
<dbReference type="PRINTS" id="PR00958">
    <property type="entry name" value="HOMSERKINASE"/>
</dbReference>
<keyword evidence="6 7" id="KW-0067">ATP-binding</keyword>
<dbReference type="Pfam" id="PF08544">
    <property type="entry name" value="GHMP_kinases_C"/>
    <property type="match status" value="1"/>
</dbReference>
<gene>
    <name evidence="7" type="primary">thrB</name>
    <name evidence="11" type="ORF">SAMN04488530_10322</name>
</gene>
<dbReference type="HAMAP" id="MF_00384">
    <property type="entry name" value="Homoser_kinase"/>
    <property type="match status" value="1"/>
</dbReference>
<reference evidence="12" key="1">
    <citation type="submission" date="2016-11" db="EMBL/GenBank/DDBJ databases">
        <authorList>
            <person name="Varghese N."/>
            <person name="Submissions S."/>
        </authorList>
    </citation>
    <scope>NUCLEOTIDE SEQUENCE [LARGE SCALE GENOMIC DNA]</scope>
    <source>
        <strain evidence="12">DSM 2635</strain>
    </source>
</reference>
<dbReference type="GO" id="GO:0004413">
    <property type="term" value="F:homoserine kinase activity"/>
    <property type="evidence" value="ECO:0007669"/>
    <property type="project" value="UniProtKB-UniRule"/>
</dbReference>
<dbReference type="InterPro" id="IPR014721">
    <property type="entry name" value="Ribsml_uS5_D2-typ_fold_subgr"/>
</dbReference>
<dbReference type="NCBIfam" id="TIGR00191">
    <property type="entry name" value="thrB"/>
    <property type="match status" value="1"/>
</dbReference>
<dbReference type="InterPro" id="IPR036554">
    <property type="entry name" value="GHMP_kinase_C_sf"/>
</dbReference>
<evidence type="ECO:0000256" key="1">
    <source>
        <dbReference type="ARBA" id="ARBA00022605"/>
    </source>
</evidence>
<sequence length="298" mass="32925">MLEIIVPATSANIGPGFDCLGIALNIYNKFYIEEIDNGLQIEGCEPEFRNENNLIYKSMKYFFSKVNPSKTPKGIKIKIETNIPVCRGLGSSATCIVAGVMAANYLSNSHLSKDELLEIASEIEGHPDNVAPALFGNMITSISEKNKIYYDVIKVPKNLKFCAMIPDFRLSTEKSRGVLPSTISYSDGVYNVGRVSLLITAIINENFELIKVACKDKLHQNYRGSLIKNYEDIVDKADKLGALAVFLSGAGPTIMALIKEDDNKFLEDMSYFLSPLKSNWKLKELSCDVSGAILNVIN</sequence>
<dbReference type="InterPro" id="IPR020568">
    <property type="entry name" value="Ribosomal_Su5_D2-typ_SF"/>
</dbReference>
<keyword evidence="3 7" id="KW-0791">Threonine biosynthesis</keyword>
<evidence type="ECO:0000256" key="2">
    <source>
        <dbReference type="ARBA" id="ARBA00022679"/>
    </source>
</evidence>
<dbReference type="Pfam" id="PF00288">
    <property type="entry name" value="GHMP_kinases_N"/>
    <property type="match status" value="1"/>
</dbReference>
<keyword evidence="12" id="KW-1185">Reference proteome</keyword>
<keyword evidence="7" id="KW-0963">Cytoplasm</keyword>
<dbReference type="GO" id="GO:0005737">
    <property type="term" value="C:cytoplasm"/>
    <property type="evidence" value="ECO:0007669"/>
    <property type="project" value="UniProtKB-SubCell"/>
</dbReference>
<dbReference type="Gene3D" id="3.30.230.10">
    <property type="match status" value="1"/>
</dbReference>
<comment type="subcellular location">
    <subcellularLocation>
        <location evidence="7">Cytoplasm</location>
    </subcellularLocation>
</comment>
<dbReference type="EMBL" id="FQWX01000003">
    <property type="protein sequence ID" value="SHG53460.1"/>
    <property type="molecule type" value="Genomic_DNA"/>
</dbReference>
<dbReference type="OrthoDB" id="9769912at2"/>
<dbReference type="SUPFAM" id="SSF54211">
    <property type="entry name" value="Ribosomal protein S5 domain 2-like"/>
    <property type="match status" value="1"/>
</dbReference>
<keyword evidence="1 7" id="KW-0028">Amino-acid biosynthesis</keyword>
<feature type="domain" description="GHMP kinase N-terminal" evidence="9">
    <location>
        <begin position="53"/>
        <end position="136"/>
    </location>
</feature>
<evidence type="ECO:0000256" key="6">
    <source>
        <dbReference type="ARBA" id="ARBA00022840"/>
    </source>
</evidence>
<evidence type="ECO:0000256" key="8">
    <source>
        <dbReference type="NCBIfam" id="TIGR00191"/>
    </source>
</evidence>
<dbReference type="NCBIfam" id="NF002288">
    <property type="entry name" value="PRK01212.1-4"/>
    <property type="match status" value="1"/>
</dbReference>
<keyword evidence="4 7" id="KW-0547">Nucleotide-binding</keyword>
<comment type="pathway">
    <text evidence="7">Amino-acid biosynthesis; L-threonine biosynthesis; L-threonine from L-aspartate: step 4/5.</text>
</comment>
<keyword evidence="5 7" id="KW-0418">Kinase</keyword>
<dbReference type="Proteomes" id="UP000243255">
    <property type="component" value="Unassembled WGS sequence"/>
</dbReference>
<feature type="domain" description="GHMP kinase C-terminal" evidence="10">
    <location>
        <begin position="201"/>
        <end position="265"/>
    </location>
</feature>
<comment type="function">
    <text evidence="7">Catalyzes the ATP-dependent phosphorylation of L-homoserine to L-homoserine phosphate.</text>
</comment>
<dbReference type="PANTHER" id="PTHR20861:SF1">
    <property type="entry name" value="HOMOSERINE KINASE"/>
    <property type="match status" value="1"/>
</dbReference>
<dbReference type="AlphaFoldDB" id="A0A1M5KL96"/>
<evidence type="ECO:0000256" key="5">
    <source>
        <dbReference type="ARBA" id="ARBA00022777"/>
    </source>
</evidence>
<evidence type="ECO:0000313" key="12">
    <source>
        <dbReference type="Proteomes" id="UP000243255"/>
    </source>
</evidence>
<dbReference type="InterPro" id="IPR006204">
    <property type="entry name" value="GHMP_kinase_N_dom"/>
</dbReference>
<dbReference type="STRING" id="1121321.SAMN04488530_10322"/>
<comment type="similarity">
    <text evidence="7">Belongs to the GHMP kinase family. Homoserine kinase subfamily.</text>
</comment>
<feature type="binding site" evidence="7">
    <location>
        <begin position="84"/>
        <end position="94"/>
    </location>
    <ligand>
        <name>ATP</name>
        <dbReference type="ChEBI" id="CHEBI:30616"/>
    </ligand>
</feature>
<evidence type="ECO:0000259" key="9">
    <source>
        <dbReference type="Pfam" id="PF00288"/>
    </source>
</evidence>
<dbReference type="EC" id="2.7.1.39" evidence="7 8"/>
<evidence type="ECO:0000256" key="4">
    <source>
        <dbReference type="ARBA" id="ARBA00022741"/>
    </source>
</evidence>
<evidence type="ECO:0000313" key="11">
    <source>
        <dbReference type="EMBL" id="SHG53460.1"/>
    </source>
</evidence>
<dbReference type="GO" id="GO:0009088">
    <property type="term" value="P:threonine biosynthetic process"/>
    <property type="evidence" value="ECO:0007669"/>
    <property type="project" value="UniProtKB-UniRule"/>
</dbReference>
<dbReference type="UniPathway" id="UPA00050">
    <property type="reaction ID" value="UER00064"/>
</dbReference>
<dbReference type="PANTHER" id="PTHR20861">
    <property type="entry name" value="HOMOSERINE/4-DIPHOSPHOCYTIDYL-2-C-METHYL-D-ERYTHRITOL KINASE"/>
    <property type="match status" value="1"/>
</dbReference>
<dbReference type="GO" id="GO:0005524">
    <property type="term" value="F:ATP binding"/>
    <property type="evidence" value="ECO:0007669"/>
    <property type="project" value="UniProtKB-UniRule"/>
</dbReference>
<comment type="catalytic activity">
    <reaction evidence="7">
        <text>L-homoserine + ATP = O-phospho-L-homoserine + ADP + H(+)</text>
        <dbReference type="Rhea" id="RHEA:13985"/>
        <dbReference type="ChEBI" id="CHEBI:15378"/>
        <dbReference type="ChEBI" id="CHEBI:30616"/>
        <dbReference type="ChEBI" id="CHEBI:57476"/>
        <dbReference type="ChEBI" id="CHEBI:57590"/>
        <dbReference type="ChEBI" id="CHEBI:456216"/>
        <dbReference type="EC" id="2.7.1.39"/>
    </reaction>
</comment>
<name>A0A1M5KL96_9FIRM</name>
<evidence type="ECO:0000256" key="7">
    <source>
        <dbReference type="HAMAP-Rule" id="MF_00384"/>
    </source>
</evidence>
<organism evidence="11 12">
    <name type="scientific">Asaccharospora irregularis DSM 2635</name>
    <dbReference type="NCBI Taxonomy" id="1121321"/>
    <lineage>
        <taxon>Bacteria</taxon>
        <taxon>Bacillati</taxon>
        <taxon>Bacillota</taxon>
        <taxon>Clostridia</taxon>
        <taxon>Peptostreptococcales</taxon>
        <taxon>Peptostreptococcaceae</taxon>
        <taxon>Asaccharospora</taxon>
    </lineage>
</organism>
<dbReference type="InterPro" id="IPR013750">
    <property type="entry name" value="GHMP_kinase_C_dom"/>
</dbReference>
<dbReference type="SUPFAM" id="SSF55060">
    <property type="entry name" value="GHMP Kinase, C-terminal domain"/>
    <property type="match status" value="1"/>
</dbReference>
<protein>
    <recommendedName>
        <fullName evidence="7 8">Homoserine kinase</fullName>
        <shortName evidence="7">HK</shortName>
        <shortName evidence="7">HSK</shortName>
        <ecNumber evidence="7 8">2.7.1.39</ecNumber>
    </recommendedName>
</protein>
<dbReference type="RefSeq" id="WP_073123775.1">
    <property type="nucleotide sequence ID" value="NZ_BAABCH010000085.1"/>
</dbReference>
<dbReference type="InterPro" id="IPR000870">
    <property type="entry name" value="Homoserine_kinase"/>
</dbReference>